<gene>
    <name evidence="2" type="ORF">LIN78_12765</name>
</gene>
<proteinExistence type="predicted"/>
<keyword evidence="1" id="KW-1133">Transmembrane helix</keyword>
<dbReference type="RefSeq" id="WP_227181229.1">
    <property type="nucleotide sequence ID" value="NZ_JAJBZT010000007.1"/>
</dbReference>
<evidence type="ECO:0000313" key="2">
    <source>
        <dbReference type="EMBL" id="MCB6184418.1"/>
    </source>
</evidence>
<comment type="caution">
    <text evidence="2">The sequence shown here is derived from an EMBL/GenBank/DDBJ whole genome shotgun (WGS) entry which is preliminary data.</text>
</comment>
<evidence type="ECO:0000313" key="3">
    <source>
        <dbReference type="Proteomes" id="UP001165395"/>
    </source>
</evidence>
<feature type="transmembrane region" description="Helical" evidence="1">
    <location>
        <begin position="122"/>
        <end position="140"/>
    </location>
</feature>
<dbReference type="Proteomes" id="UP001165395">
    <property type="component" value="Unassembled WGS sequence"/>
</dbReference>
<dbReference type="EMBL" id="JAJBZT010000007">
    <property type="protein sequence ID" value="MCB6184418.1"/>
    <property type="molecule type" value="Genomic_DNA"/>
</dbReference>
<name>A0ABS8D881_9NEIS</name>
<keyword evidence="1" id="KW-0472">Membrane</keyword>
<keyword evidence="1" id="KW-0812">Transmembrane</keyword>
<sequence>MIDEWQQEKSVARQTARWIFIVWFSWGLILALMHLQTWLAIFTNIQWGIAWVSCFTVYSYFALRTGFDFLIFTWFASAHNEATWRHRVFSFDRWLSKKNTPSPVQATEHRTMHNRQHGVYRLLFKQSLMAIIWIVLIALYPK</sequence>
<keyword evidence="3" id="KW-1185">Reference proteome</keyword>
<organism evidence="2 3">
    <name type="scientific">Leeia speluncae</name>
    <dbReference type="NCBI Taxonomy" id="2884804"/>
    <lineage>
        <taxon>Bacteria</taxon>
        <taxon>Pseudomonadati</taxon>
        <taxon>Pseudomonadota</taxon>
        <taxon>Betaproteobacteria</taxon>
        <taxon>Neisseriales</taxon>
        <taxon>Leeiaceae</taxon>
        <taxon>Leeia</taxon>
    </lineage>
</organism>
<reference evidence="2" key="1">
    <citation type="submission" date="2021-10" db="EMBL/GenBank/DDBJ databases">
        <title>The complete genome sequence of Leeia sp. TBRC 13508.</title>
        <authorList>
            <person name="Charoenyingcharoen P."/>
            <person name="Yukphan P."/>
        </authorList>
    </citation>
    <scope>NUCLEOTIDE SEQUENCE</scope>
    <source>
        <strain evidence="2">TBRC 13508</strain>
    </source>
</reference>
<accession>A0ABS8D881</accession>
<evidence type="ECO:0000256" key="1">
    <source>
        <dbReference type="SAM" id="Phobius"/>
    </source>
</evidence>
<feature type="transmembrane region" description="Helical" evidence="1">
    <location>
        <begin position="18"/>
        <end position="39"/>
    </location>
</feature>
<protein>
    <submittedName>
        <fullName evidence="2">Uncharacterized protein</fullName>
    </submittedName>
</protein>